<evidence type="ECO:0000256" key="6">
    <source>
        <dbReference type="SAM" id="MobiDB-lite"/>
    </source>
</evidence>
<dbReference type="EMBL" id="BEZZ01003398">
    <property type="protein sequence ID" value="GCC19704.1"/>
    <property type="molecule type" value="Genomic_DNA"/>
</dbReference>
<evidence type="ECO:0000256" key="2">
    <source>
        <dbReference type="ARBA" id="ARBA00022490"/>
    </source>
</evidence>
<accession>A0A401RNN0</accession>
<dbReference type="PROSITE" id="PS51336">
    <property type="entry name" value="DM10"/>
    <property type="match status" value="2"/>
</dbReference>
<keyword evidence="5" id="KW-0966">Cell projection</keyword>
<dbReference type="Proteomes" id="UP000287033">
    <property type="component" value="Unassembled WGS sequence"/>
</dbReference>
<evidence type="ECO:0000256" key="1">
    <source>
        <dbReference type="ARBA" id="ARBA00004430"/>
    </source>
</evidence>
<comment type="caution">
    <text evidence="8">The sequence shown here is derived from an EMBL/GenBank/DDBJ whole genome shotgun (WGS) entry which is preliminary data.</text>
</comment>
<dbReference type="GO" id="GO:0005930">
    <property type="term" value="C:axoneme"/>
    <property type="evidence" value="ECO:0007669"/>
    <property type="project" value="UniProtKB-SubCell"/>
</dbReference>
<organism evidence="8 9">
    <name type="scientific">Chiloscyllium punctatum</name>
    <name type="common">Brownbanded bambooshark</name>
    <name type="synonym">Hemiscyllium punctatum</name>
    <dbReference type="NCBI Taxonomy" id="137246"/>
    <lineage>
        <taxon>Eukaryota</taxon>
        <taxon>Metazoa</taxon>
        <taxon>Chordata</taxon>
        <taxon>Craniata</taxon>
        <taxon>Vertebrata</taxon>
        <taxon>Chondrichthyes</taxon>
        <taxon>Elasmobranchii</taxon>
        <taxon>Galeomorphii</taxon>
        <taxon>Galeoidea</taxon>
        <taxon>Orectolobiformes</taxon>
        <taxon>Hemiscylliidae</taxon>
        <taxon>Chiloscyllium</taxon>
    </lineage>
</organism>
<dbReference type="Gene3D" id="2.30.29.170">
    <property type="match status" value="2"/>
</dbReference>
<dbReference type="PANTHER" id="PTHR12086:SF9">
    <property type="entry name" value="EF-HAND DOMAIN-CONTAINING PROTEIN 1"/>
    <property type="match status" value="1"/>
</dbReference>
<reference evidence="8 9" key="1">
    <citation type="journal article" date="2018" name="Nat. Ecol. Evol.">
        <title>Shark genomes provide insights into elasmobranch evolution and the origin of vertebrates.</title>
        <authorList>
            <person name="Hara Y"/>
            <person name="Yamaguchi K"/>
            <person name="Onimaru K"/>
            <person name="Kadota M"/>
            <person name="Koyanagi M"/>
            <person name="Keeley SD"/>
            <person name="Tatsumi K"/>
            <person name="Tanaka K"/>
            <person name="Motone F"/>
            <person name="Kageyama Y"/>
            <person name="Nozu R"/>
            <person name="Adachi N"/>
            <person name="Nishimura O"/>
            <person name="Nakagawa R"/>
            <person name="Tanegashima C"/>
            <person name="Kiyatake I"/>
            <person name="Matsumoto R"/>
            <person name="Murakumo K"/>
            <person name="Nishida K"/>
            <person name="Terakita A"/>
            <person name="Kuratani S"/>
            <person name="Sato K"/>
            <person name="Hyodo S Kuraku.S."/>
        </authorList>
    </citation>
    <scope>NUCLEOTIDE SEQUENCE [LARGE SCALE GENOMIC DNA]</scope>
</reference>
<feature type="domain" description="DM10" evidence="7">
    <location>
        <begin position="240"/>
        <end position="336"/>
    </location>
</feature>
<dbReference type="GO" id="GO:0043014">
    <property type="term" value="F:alpha-tubulin binding"/>
    <property type="evidence" value="ECO:0007669"/>
    <property type="project" value="TreeGrafter"/>
</dbReference>
<dbReference type="GO" id="GO:0060285">
    <property type="term" value="P:cilium-dependent cell motility"/>
    <property type="evidence" value="ECO:0007669"/>
    <property type="project" value="TreeGrafter"/>
</dbReference>
<keyword evidence="9" id="KW-1185">Reference proteome</keyword>
<evidence type="ECO:0000313" key="8">
    <source>
        <dbReference type="EMBL" id="GCC19704.1"/>
    </source>
</evidence>
<evidence type="ECO:0000256" key="3">
    <source>
        <dbReference type="ARBA" id="ARBA00022737"/>
    </source>
</evidence>
<dbReference type="AlphaFoldDB" id="A0A401RNN0"/>
<gene>
    <name evidence="8" type="ORF">chiPu_0021130</name>
</gene>
<evidence type="ECO:0000259" key="7">
    <source>
        <dbReference type="PROSITE" id="PS51336"/>
    </source>
</evidence>
<keyword evidence="3" id="KW-0677">Repeat</keyword>
<proteinExistence type="predicted"/>
<feature type="region of interest" description="Disordered" evidence="6">
    <location>
        <begin position="452"/>
        <end position="527"/>
    </location>
</feature>
<name>A0A401RNN0_CHIPU</name>
<evidence type="ECO:0000256" key="5">
    <source>
        <dbReference type="ARBA" id="ARBA00023273"/>
    </source>
</evidence>
<dbReference type="GO" id="GO:0000281">
    <property type="term" value="P:mitotic cytokinesis"/>
    <property type="evidence" value="ECO:0007669"/>
    <property type="project" value="TreeGrafter"/>
</dbReference>
<dbReference type="Pfam" id="PF06565">
    <property type="entry name" value="DM10_dom"/>
    <property type="match status" value="2"/>
</dbReference>
<dbReference type="SMART" id="SM00676">
    <property type="entry name" value="DM10"/>
    <property type="match status" value="2"/>
</dbReference>
<dbReference type="FunFam" id="2.30.29.170:FF:000004">
    <property type="entry name" value="EF-hand domain containing 2"/>
    <property type="match status" value="1"/>
</dbReference>
<feature type="domain" description="DM10" evidence="7">
    <location>
        <begin position="93"/>
        <end position="198"/>
    </location>
</feature>
<dbReference type="InterPro" id="IPR006602">
    <property type="entry name" value="DM10_dom"/>
</dbReference>
<dbReference type="GO" id="GO:0072686">
    <property type="term" value="C:mitotic spindle"/>
    <property type="evidence" value="ECO:0007669"/>
    <property type="project" value="TreeGrafter"/>
</dbReference>
<evidence type="ECO:0000313" key="9">
    <source>
        <dbReference type="Proteomes" id="UP000287033"/>
    </source>
</evidence>
<protein>
    <recommendedName>
        <fullName evidence="7">DM10 domain-containing protein</fullName>
    </recommendedName>
</protein>
<dbReference type="InterPro" id="IPR040193">
    <property type="entry name" value="EFHC1/EFHC2/EFHB"/>
</dbReference>
<keyword evidence="4" id="KW-0206">Cytoskeleton</keyword>
<sequence length="527" mass="60261">MSCYPVRGLPLLPGNTFQDPTKSNFHRSQTFIYKNGIALPLVPKVGIGGEPIHVNQLSLSDVDELANKKPTLTYGQAKQAPPADFIPGHVAFDKKVLKFDGYFKETVHESSQEYYRVRPIILYYYLEDDSIAIHEPEVDNSGLNQGKLINRQRLPKNDQGDCWHWKDLNVAMEVVAYGRRYRLTGCDTFTCDFMVSHGIIPNCPEMIPPDPYIESRKRNPAREHITPSDFDKLKQFLTYDRKVLRFYAYWNDTDNMFGECRRYIIHYYLADGTLEIRDVYERNDGRDPFPMMVGRKRYPKTLKDEAGESLISRWVPPYNGFGSVEDSLGNCLSFIPKPPKKDVRKILEMDKVVLRYEAKMRPSKAQSQGDNCTLQYKKDICPPQNQGDIRTPQYHRGIHMPQNQGDIYTPQYQAGICPPQNQGDIYTPQYQAGICPPQNQGDIRTPQYQAGICPPQNQGDIRTPQHQRDICPPPSQGDIRIPQNQADISAPQYQAGICPPQNQADIRTPQHQKDICPPPSQGDIRTP</sequence>
<dbReference type="OrthoDB" id="10255210at2759"/>
<dbReference type="PANTHER" id="PTHR12086">
    <property type="entry name" value="EF-HAND DOMAIN C-TERMINAL CONTAINING PROTEIN"/>
    <property type="match status" value="1"/>
</dbReference>
<comment type="subcellular location">
    <subcellularLocation>
        <location evidence="1">Cytoplasm</location>
        <location evidence="1">Cytoskeleton</location>
        <location evidence="1">Cilium axoneme</location>
    </subcellularLocation>
</comment>
<dbReference type="STRING" id="137246.A0A401RNN0"/>
<keyword evidence="2" id="KW-0963">Cytoplasm</keyword>
<evidence type="ECO:0000256" key="4">
    <source>
        <dbReference type="ARBA" id="ARBA00023212"/>
    </source>
</evidence>
<dbReference type="GO" id="GO:0007052">
    <property type="term" value="P:mitotic spindle organization"/>
    <property type="evidence" value="ECO:0007669"/>
    <property type="project" value="TreeGrafter"/>
</dbReference>